<evidence type="ECO:0000259" key="3">
    <source>
        <dbReference type="Pfam" id="PF00135"/>
    </source>
</evidence>
<evidence type="ECO:0000313" key="4">
    <source>
        <dbReference type="EMBL" id="GAG16719.1"/>
    </source>
</evidence>
<dbReference type="Gene3D" id="3.40.50.1820">
    <property type="entry name" value="alpha/beta hydrolase"/>
    <property type="match status" value="1"/>
</dbReference>
<dbReference type="PROSITE" id="PS00122">
    <property type="entry name" value="CARBOXYLESTERASE_B_1"/>
    <property type="match status" value="1"/>
</dbReference>
<feature type="domain" description="Carboxylesterase type B" evidence="3">
    <location>
        <begin position="1"/>
        <end position="200"/>
    </location>
</feature>
<dbReference type="SUPFAM" id="SSF53474">
    <property type="entry name" value="alpha/beta-Hydrolases"/>
    <property type="match status" value="1"/>
</dbReference>
<organism evidence="4">
    <name type="scientific">marine sediment metagenome</name>
    <dbReference type="NCBI Taxonomy" id="412755"/>
    <lineage>
        <taxon>unclassified sequences</taxon>
        <taxon>metagenomes</taxon>
        <taxon>ecological metagenomes</taxon>
    </lineage>
</organism>
<dbReference type="InterPro" id="IPR050309">
    <property type="entry name" value="Type-B_Carboxylest/Lipase"/>
</dbReference>
<protein>
    <recommendedName>
        <fullName evidence="3">Carboxylesterase type B domain-containing protein</fullName>
    </recommendedName>
</protein>
<reference evidence="4" key="1">
    <citation type="journal article" date="2014" name="Front. Microbiol.">
        <title>High frequency of phylogenetically diverse reductive dehalogenase-homologous genes in deep subseafloor sedimentary metagenomes.</title>
        <authorList>
            <person name="Kawai M."/>
            <person name="Futagami T."/>
            <person name="Toyoda A."/>
            <person name="Takaki Y."/>
            <person name="Nishi S."/>
            <person name="Hori S."/>
            <person name="Arai W."/>
            <person name="Tsubouchi T."/>
            <person name="Morono Y."/>
            <person name="Uchiyama I."/>
            <person name="Ito T."/>
            <person name="Fujiyama A."/>
            <person name="Inagaki F."/>
            <person name="Takami H."/>
        </authorList>
    </citation>
    <scope>NUCLEOTIDE SEQUENCE</scope>
    <source>
        <strain evidence="4">Expedition CK06-06</strain>
    </source>
</reference>
<dbReference type="Pfam" id="PF00135">
    <property type="entry name" value="COesterase"/>
    <property type="match status" value="1"/>
</dbReference>
<proteinExistence type="inferred from homology"/>
<feature type="non-terminal residue" evidence="4">
    <location>
        <position position="1"/>
    </location>
</feature>
<sequence length="260" mass="26985">APRPPEPWEGVREALVSGPPCVQVNGILGVDPSAADLDEGEAAGSEDCLGLNVFAPAFPPGEVPVAGERLPVMVWIHGGGNTVGSAAIYDGGTLAQKHRVIVVTTNYRLGALGWFSHAAIAPAGTNPDDASGNYGTLDQIRALEWVRENIASFGGDPNRVTVFGESAGGRNVLSLVASPRASGLFHRAISQSGGTRTSSLSSARNLHDAADVPGHEFSSGEVLLSLLRADGRAEDRDSARRALAGMTPESVADYLRSKTP</sequence>
<comment type="caution">
    <text evidence="4">The sequence shown here is derived from an EMBL/GenBank/DDBJ whole genome shotgun (WGS) entry which is preliminary data.</text>
</comment>
<name>X0VER2_9ZZZZ</name>
<dbReference type="AlphaFoldDB" id="X0VER2"/>
<feature type="non-terminal residue" evidence="4">
    <location>
        <position position="260"/>
    </location>
</feature>
<dbReference type="GO" id="GO:0016787">
    <property type="term" value="F:hydrolase activity"/>
    <property type="evidence" value="ECO:0007669"/>
    <property type="project" value="UniProtKB-KW"/>
</dbReference>
<gene>
    <name evidence="4" type="ORF">S01H1_50633</name>
</gene>
<keyword evidence="2" id="KW-0378">Hydrolase</keyword>
<dbReference type="InterPro" id="IPR019826">
    <property type="entry name" value="Carboxylesterase_B_AS"/>
</dbReference>
<dbReference type="PANTHER" id="PTHR11559">
    <property type="entry name" value="CARBOXYLESTERASE"/>
    <property type="match status" value="1"/>
</dbReference>
<evidence type="ECO:0000256" key="2">
    <source>
        <dbReference type="ARBA" id="ARBA00022801"/>
    </source>
</evidence>
<comment type="similarity">
    <text evidence="1">Belongs to the type-B carboxylesterase/lipase family.</text>
</comment>
<evidence type="ECO:0000256" key="1">
    <source>
        <dbReference type="ARBA" id="ARBA00005964"/>
    </source>
</evidence>
<dbReference type="InterPro" id="IPR029058">
    <property type="entry name" value="AB_hydrolase_fold"/>
</dbReference>
<accession>X0VER2</accession>
<dbReference type="InterPro" id="IPR002018">
    <property type="entry name" value="CarbesteraseB"/>
</dbReference>
<dbReference type="EMBL" id="BARS01032630">
    <property type="protein sequence ID" value="GAG16719.1"/>
    <property type="molecule type" value="Genomic_DNA"/>
</dbReference>